<keyword evidence="1" id="KW-0325">Glycoprotein</keyword>
<keyword evidence="5" id="KW-1185">Reference proteome</keyword>
<evidence type="ECO:0000313" key="5">
    <source>
        <dbReference type="Proteomes" id="UP000694680"/>
    </source>
</evidence>
<sequence length="69" mass="7756">MESGGQRRRMLSWRVAFSLFVTLSCVKRISAQIKYIIPEEVKVGSVIGNIAKDLGLDITSEQNNQPKFT</sequence>
<keyword evidence="2" id="KW-0732">Signal</keyword>
<feature type="signal peptide" evidence="2">
    <location>
        <begin position="1"/>
        <end position="31"/>
    </location>
</feature>
<evidence type="ECO:0000256" key="2">
    <source>
        <dbReference type="SAM" id="SignalP"/>
    </source>
</evidence>
<dbReference type="InterPro" id="IPR013164">
    <property type="entry name" value="Cadherin_N"/>
</dbReference>
<dbReference type="PROSITE" id="PS51257">
    <property type="entry name" value="PROKAR_LIPOPROTEIN"/>
    <property type="match status" value="1"/>
</dbReference>
<name>A0A8C5DN44_GOUWI</name>
<protein>
    <recommendedName>
        <fullName evidence="3">Cadherin N-terminal domain-containing protein</fullName>
    </recommendedName>
</protein>
<evidence type="ECO:0000313" key="4">
    <source>
        <dbReference type="Ensembl" id="ENSGWIP00000009278.1"/>
    </source>
</evidence>
<accession>A0A8C5DN44</accession>
<reference evidence="4" key="2">
    <citation type="submission" date="2025-08" db="UniProtKB">
        <authorList>
            <consortium name="Ensembl"/>
        </authorList>
    </citation>
    <scope>IDENTIFICATION</scope>
</reference>
<reference evidence="4" key="1">
    <citation type="submission" date="2020-06" db="EMBL/GenBank/DDBJ databases">
        <authorList>
            <consortium name="Wellcome Sanger Institute Data Sharing"/>
        </authorList>
    </citation>
    <scope>NUCLEOTIDE SEQUENCE [LARGE SCALE GENOMIC DNA]</scope>
</reference>
<reference evidence="4" key="3">
    <citation type="submission" date="2025-09" db="UniProtKB">
        <authorList>
            <consortium name="Ensembl"/>
        </authorList>
    </citation>
    <scope>IDENTIFICATION</scope>
</reference>
<proteinExistence type="predicted"/>
<dbReference type="Proteomes" id="UP000694680">
    <property type="component" value="Chromosome 10"/>
</dbReference>
<evidence type="ECO:0000256" key="1">
    <source>
        <dbReference type="ARBA" id="ARBA00023180"/>
    </source>
</evidence>
<dbReference type="AlphaFoldDB" id="A0A8C5DN44"/>
<dbReference type="Pfam" id="PF08266">
    <property type="entry name" value="Cadherin_2"/>
    <property type="match status" value="1"/>
</dbReference>
<feature type="domain" description="Cadherin N-terminal" evidence="3">
    <location>
        <begin position="32"/>
        <end position="60"/>
    </location>
</feature>
<organism evidence="4 5">
    <name type="scientific">Gouania willdenowi</name>
    <name type="common">Blunt-snouted clingfish</name>
    <name type="synonym">Lepadogaster willdenowi</name>
    <dbReference type="NCBI Taxonomy" id="441366"/>
    <lineage>
        <taxon>Eukaryota</taxon>
        <taxon>Metazoa</taxon>
        <taxon>Chordata</taxon>
        <taxon>Craniata</taxon>
        <taxon>Vertebrata</taxon>
        <taxon>Euteleostomi</taxon>
        <taxon>Actinopterygii</taxon>
        <taxon>Neopterygii</taxon>
        <taxon>Teleostei</taxon>
        <taxon>Neoteleostei</taxon>
        <taxon>Acanthomorphata</taxon>
        <taxon>Ovalentaria</taxon>
        <taxon>Blenniimorphae</taxon>
        <taxon>Blenniiformes</taxon>
        <taxon>Gobiesocoidei</taxon>
        <taxon>Gobiesocidae</taxon>
        <taxon>Gobiesocinae</taxon>
        <taxon>Gouania</taxon>
    </lineage>
</organism>
<dbReference type="Gene3D" id="2.60.40.60">
    <property type="entry name" value="Cadherins"/>
    <property type="match status" value="1"/>
</dbReference>
<dbReference type="Ensembl" id="ENSGWIT00000010343.1">
    <property type="protein sequence ID" value="ENSGWIP00000009278.1"/>
    <property type="gene ID" value="ENSGWIG00000005521.1"/>
</dbReference>
<evidence type="ECO:0000259" key="3">
    <source>
        <dbReference type="Pfam" id="PF08266"/>
    </source>
</evidence>
<feature type="chain" id="PRO_5034119910" description="Cadherin N-terminal domain-containing protein" evidence="2">
    <location>
        <begin position="32"/>
        <end position="69"/>
    </location>
</feature>